<comment type="caution">
    <text evidence="10">The sequence shown here is derived from an EMBL/GenBank/DDBJ whole genome shotgun (WGS) entry which is preliminary data.</text>
</comment>
<evidence type="ECO:0000256" key="2">
    <source>
        <dbReference type="ARBA" id="ARBA00022617"/>
    </source>
</evidence>
<dbReference type="GO" id="GO:0020037">
    <property type="term" value="F:heme binding"/>
    <property type="evidence" value="ECO:0007669"/>
    <property type="project" value="InterPro"/>
</dbReference>
<dbReference type="EMBL" id="AFAR01000109">
    <property type="protein sequence ID" value="EGF28161.1"/>
    <property type="molecule type" value="Genomic_DNA"/>
</dbReference>
<accession>F2AQ98</accession>
<feature type="chain" id="PRO_5003275129" evidence="8">
    <location>
        <begin position="23"/>
        <end position="423"/>
    </location>
</feature>
<evidence type="ECO:0000259" key="9">
    <source>
        <dbReference type="PROSITE" id="PS51007"/>
    </source>
</evidence>
<dbReference type="InterPro" id="IPR009056">
    <property type="entry name" value="Cyt_c-like_dom"/>
</dbReference>
<dbReference type="FunFam" id="1.10.760.10:FF:000042">
    <property type="entry name" value="Cytochrome c peroxidase"/>
    <property type="match status" value="1"/>
</dbReference>
<protein>
    <submittedName>
        <fullName evidence="10">Cytochrome-c peroxidase</fullName>
    </submittedName>
</protein>
<dbReference type="PANTHER" id="PTHR30600">
    <property type="entry name" value="CYTOCHROME C PEROXIDASE-RELATED"/>
    <property type="match status" value="1"/>
</dbReference>
<dbReference type="InterPro" id="IPR004852">
    <property type="entry name" value="Di-haem_cyt_c_peroxidsae"/>
</dbReference>
<dbReference type="SUPFAM" id="SSF46626">
    <property type="entry name" value="Cytochrome c"/>
    <property type="match status" value="2"/>
</dbReference>
<evidence type="ECO:0000256" key="1">
    <source>
        <dbReference type="ARBA" id="ARBA00004196"/>
    </source>
</evidence>
<dbReference type="Gene3D" id="1.10.760.10">
    <property type="entry name" value="Cytochrome c-like domain"/>
    <property type="match status" value="2"/>
</dbReference>
<feature type="domain" description="Cytochrome c" evidence="9">
    <location>
        <begin position="241"/>
        <end position="393"/>
    </location>
</feature>
<sequence length="423" mass="46836">MCLLLAVCWSGWLLTCGAVSFAAEPLASKSNVAGQGGAAEMRALNLPDKPFNYSNIDWPEHFRSAVERFDNTPPDNPLTDHGATLGRVLFYDKSLSANGTVSCASCHKQELSFTDDEPLSVGFDGKKVARNSMSLVNARFYQRGRFFWDERARTLEQQVLMPIENPIEMGHDLDKLIPQLAADPIYPPLFINAFGSSDVTVDRVAKALAQFVRSIVSFQSKYDIGLAKSGSYRRPFPNFTEQENLGKDVFLRRANCASCHMSNALPFNPHRPDEPYDSSKRPPRQTAFFTMTTPAVNGVDADTDEVDLGVGAISSAEIDRGRFKSPSLRNVELTGPFMHDGRFHTLDQVVEHYNWSIKPHPNLDGRLENFSANGMGLPEVPKVALVAFLKTLTDRTILTDEKWSDPFVRTGSDDPSGHSATAE</sequence>
<evidence type="ECO:0000256" key="7">
    <source>
        <dbReference type="PROSITE-ProRule" id="PRU00433"/>
    </source>
</evidence>
<keyword evidence="2 7" id="KW-0349">Heme</keyword>
<dbReference type="AlphaFoldDB" id="F2AQ98"/>
<dbReference type="GO" id="GO:0004130">
    <property type="term" value="F:cytochrome-c peroxidase activity"/>
    <property type="evidence" value="ECO:0007669"/>
    <property type="project" value="TreeGrafter"/>
</dbReference>
<dbReference type="InterPro" id="IPR036909">
    <property type="entry name" value="Cyt_c-like_dom_sf"/>
</dbReference>
<dbReference type="Pfam" id="PF03150">
    <property type="entry name" value="CCP_MauG"/>
    <property type="match status" value="1"/>
</dbReference>
<feature type="signal peptide" evidence="8">
    <location>
        <begin position="1"/>
        <end position="22"/>
    </location>
</feature>
<evidence type="ECO:0000313" key="10">
    <source>
        <dbReference type="EMBL" id="EGF28161.1"/>
    </source>
</evidence>
<dbReference type="PROSITE" id="PS51007">
    <property type="entry name" value="CYTC"/>
    <property type="match status" value="1"/>
</dbReference>
<evidence type="ECO:0000256" key="4">
    <source>
        <dbReference type="ARBA" id="ARBA00022729"/>
    </source>
</evidence>
<gene>
    <name evidence="10" type="ORF">RBWH47_00033</name>
</gene>
<evidence type="ECO:0000256" key="6">
    <source>
        <dbReference type="ARBA" id="ARBA00023004"/>
    </source>
</evidence>
<comment type="subcellular location">
    <subcellularLocation>
        <location evidence="1">Cell envelope</location>
    </subcellularLocation>
</comment>
<evidence type="ECO:0000256" key="3">
    <source>
        <dbReference type="ARBA" id="ARBA00022723"/>
    </source>
</evidence>
<dbReference type="PANTHER" id="PTHR30600:SF10">
    <property type="entry name" value="BLL6722 PROTEIN"/>
    <property type="match status" value="1"/>
</dbReference>
<keyword evidence="10" id="KW-0575">Peroxidase</keyword>
<keyword evidence="6 7" id="KW-0408">Iron</keyword>
<name>F2AQ98_RHOBT</name>
<keyword evidence="4 8" id="KW-0732">Signal</keyword>
<dbReference type="GO" id="GO:0030313">
    <property type="term" value="C:cell envelope"/>
    <property type="evidence" value="ECO:0007669"/>
    <property type="project" value="UniProtKB-SubCell"/>
</dbReference>
<dbReference type="PATRIC" id="fig|991778.3.peg.1980"/>
<dbReference type="InterPro" id="IPR051395">
    <property type="entry name" value="Cytochrome_c_Peroxidase/MauG"/>
</dbReference>
<keyword evidence="3 7" id="KW-0479">Metal-binding</keyword>
<dbReference type="GO" id="GO:0009055">
    <property type="term" value="F:electron transfer activity"/>
    <property type="evidence" value="ECO:0007669"/>
    <property type="project" value="InterPro"/>
</dbReference>
<dbReference type="FunFam" id="1.10.760.10:FF:000085">
    <property type="entry name" value="Probable cytochrome-c peroxidase"/>
    <property type="match status" value="1"/>
</dbReference>
<dbReference type="RefSeq" id="WP_007325809.1">
    <property type="nucleotide sequence ID" value="NZ_AFAR01000109.1"/>
</dbReference>
<evidence type="ECO:0000313" key="11">
    <source>
        <dbReference type="Proteomes" id="UP000006222"/>
    </source>
</evidence>
<reference evidence="10 11" key="1">
    <citation type="journal article" date="2013" name="Mar. Genomics">
        <title>Expression of sulfatases in Rhodopirellula baltica and the diversity of sulfatases in the genus Rhodopirellula.</title>
        <authorList>
            <person name="Wegner C.E."/>
            <person name="Richter-Heitmann T."/>
            <person name="Klindworth A."/>
            <person name="Klockow C."/>
            <person name="Richter M."/>
            <person name="Achstetter T."/>
            <person name="Glockner F.O."/>
            <person name="Harder J."/>
        </authorList>
    </citation>
    <scope>NUCLEOTIDE SEQUENCE [LARGE SCALE GENOMIC DNA]</scope>
    <source>
        <strain evidence="10 11">WH47</strain>
    </source>
</reference>
<organism evidence="10 11">
    <name type="scientific">Rhodopirellula baltica WH47</name>
    <dbReference type="NCBI Taxonomy" id="991778"/>
    <lineage>
        <taxon>Bacteria</taxon>
        <taxon>Pseudomonadati</taxon>
        <taxon>Planctomycetota</taxon>
        <taxon>Planctomycetia</taxon>
        <taxon>Pirellulales</taxon>
        <taxon>Pirellulaceae</taxon>
        <taxon>Rhodopirellula</taxon>
    </lineage>
</organism>
<keyword evidence="5" id="KW-0560">Oxidoreductase</keyword>
<dbReference type="GO" id="GO:0046872">
    <property type="term" value="F:metal ion binding"/>
    <property type="evidence" value="ECO:0007669"/>
    <property type="project" value="UniProtKB-KW"/>
</dbReference>
<evidence type="ECO:0000256" key="5">
    <source>
        <dbReference type="ARBA" id="ARBA00023002"/>
    </source>
</evidence>
<dbReference type="Proteomes" id="UP000006222">
    <property type="component" value="Unassembled WGS sequence"/>
</dbReference>
<evidence type="ECO:0000256" key="8">
    <source>
        <dbReference type="SAM" id="SignalP"/>
    </source>
</evidence>
<proteinExistence type="predicted"/>